<name>A0A1Y1JNN7_PLAGO</name>
<dbReference type="RefSeq" id="XP_028544602.1">
    <property type="nucleotide sequence ID" value="XM_028688801.1"/>
</dbReference>
<keyword evidence="3" id="KW-1185">Reference proteome</keyword>
<accession>A0A1Y1JNN7</accession>
<dbReference type="Proteomes" id="UP000195521">
    <property type="component" value="Unassembled WGS sequence"/>
</dbReference>
<evidence type="ECO:0000313" key="3">
    <source>
        <dbReference type="Proteomes" id="UP000195521"/>
    </source>
</evidence>
<organism evidence="2 3">
    <name type="scientific">Plasmodium gonderi</name>
    <dbReference type="NCBI Taxonomy" id="77519"/>
    <lineage>
        <taxon>Eukaryota</taxon>
        <taxon>Sar</taxon>
        <taxon>Alveolata</taxon>
        <taxon>Apicomplexa</taxon>
        <taxon>Aconoidasida</taxon>
        <taxon>Haemosporida</taxon>
        <taxon>Plasmodiidae</taxon>
        <taxon>Plasmodium</taxon>
        <taxon>Plasmodium (Plasmodium)</taxon>
    </lineage>
</organism>
<dbReference type="AlphaFoldDB" id="A0A1Y1JNN7"/>
<evidence type="ECO:0000313" key="2">
    <source>
        <dbReference type="EMBL" id="GAW82013.1"/>
    </source>
</evidence>
<dbReference type="EMBL" id="BDQF01000013">
    <property type="protein sequence ID" value="GAW82013.1"/>
    <property type="molecule type" value="Genomic_DNA"/>
</dbReference>
<dbReference type="GeneID" id="39748745"/>
<keyword evidence="1" id="KW-0472">Membrane</keyword>
<proteinExistence type="predicted"/>
<protein>
    <submittedName>
        <fullName evidence="2">Variable surface protein</fullName>
    </submittedName>
</protein>
<keyword evidence="1" id="KW-0812">Transmembrane</keyword>
<reference evidence="3" key="1">
    <citation type="submission" date="2017-04" db="EMBL/GenBank/DDBJ databases">
        <title>Plasmodium gonderi genome.</title>
        <authorList>
            <person name="Arisue N."/>
            <person name="Honma H."/>
            <person name="Kawai S."/>
            <person name="Tougan T."/>
            <person name="Tanabe K."/>
            <person name="Horii T."/>
        </authorList>
    </citation>
    <scope>NUCLEOTIDE SEQUENCE [LARGE SCALE GENOMIC DNA]</scope>
    <source>
        <strain evidence="3">ATCC 30045</strain>
    </source>
</reference>
<evidence type="ECO:0000256" key="1">
    <source>
        <dbReference type="SAM" id="Phobius"/>
    </source>
</evidence>
<keyword evidence="1" id="KW-1133">Transmembrane helix</keyword>
<sequence>MKEYNEKCDERYAKKKLCHTYFYKEFNSYPSVLHIKHKDYLERIRKFHDPILKYVALYLYHNYVIAKEYFVENSNNNNAACGVLNRWLDQQKNLYTNFRMCYYNTRWWDIHIEPLWEELERYYPGNTCKRKYSYYSQGATHNEPNAKDDRLYQQMPEEFVCYNENVDTQSQQENDNTSIKENCAKLSILFDLCEKHYLFNQNSQTSANPDNIYCKNGPPYENIYYTSMLKAEKLCFCVSLLNKIALPIIVTVLGTIFLAFFFNEFTPIGSIFRNSSKNKIRLREQFNEEAEYKVYKTYKNNNQNRDTEKNIIYYQSMNV</sequence>
<gene>
    <name evidence="2" type="ORF">PGO_120040</name>
</gene>
<comment type="caution">
    <text evidence="2">The sequence shown here is derived from an EMBL/GenBank/DDBJ whole genome shotgun (WGS) entry which is preliminary data.</text>
</comment>
<feature type="transmembrane region" description="Helical" evidence="1">
    <location>
        <begin position="244"/>
        <end position="263"/>
    </location>
</feature>